<dbReference type="Pfam" id="PF00072">
    <property type="entry name" value="Response_reg"/>
    <property type="match status" value="1"/>
</dbReference>
<keyword evidence="1 5" id="KW-0238">DNA-binding</keyword>
<dbReference type="CDD" id="cd19930">
    <property type="entry name" value="REC_DesR-like"/>
    <property type="match status" value="1"/>
</dbReference>
<dbReference type="GO" id="GO:0003677">
    <property type="term" value="F:DNA binding"/>
    <property type="evidence" value="ECO:0007669"/>
    <property type="project" value="UniProtKB-KW"/>
</dbReference>
<dbReference type="InterPro" id="IPR039420">
    <property type="entry name" value="WalR-like"/>
</dbReference>
<dbReference type="AlphaFoldDB" id="A0A919TXW1"/>
<comment type="caution">
    <text evidence="5">The sequence shown here is derived from an EMBL/GenBank/DDBJ whole genome shotgun (WGS) entry which is preliminary data.</text>
</comment>
<proteinExistence type="predicted"/>
<evidence type="ECO:0000313" key="5">
    <source>
        <dbReference type="EMBL" id="GIG19910.1"/>
    </source>
</evidence>
<dbReference type="CDD" id="cd06170">
    <property type="entry name" value="LuxR_C_like"/>
    <property type="match status" value="1"/>
</dbReference>
<evidence type="ECO:0000259" key="3">
    <source>
        <dbReference type="PROSITE" id="PS50043"/>
    </source>
</evidence>
<name>A0A919TXW1_9CELL</name>
<feature type="modified residue" description="4-aspartylphosphate" evidence="2">
    <location>
        <position position="58"/>
    </location>
</feature>
<evidence type="ECO:0000256" key="2">
    <source>
        <dbReference type="PROSITE-ProRule" id="PRU00169"/>
    </source>
</evidence>
<dbReference type="InterPro" id="IPR001789">
    <property type="entry name" value="Sig_transdc_resp-reg_receiver"/>
</dbReference>
<protein>
    <submittedName>
        <fullName evidence="5">DNA-binding response regulator</fullName>
    </submittedName>
</protein>
<organism evidence="5 6">
    <name type="scientific">Cellulomonas chitinilytica</name>
    <dbReference type="NCBI Taxonomy" id="398759"/>
    <lineage>
        <taxon>Bacteria</taxon>
        <taxon>Bacillati</taxon>
        <taxon>Actinomycetota</taxon>
        <taxon>Actinomycetes</taxon>
        <taxon>Micrococcales</taxon>
        <taxon>Cellulomonadaceae</taxon>
        <taxon>Cellulomonas</taxon>
    </lineage>
</organism>
<dbReference type="GO" id="GO:0000160">
    <property type="term" value="P:phosphorelay signal transduction system"/>
    <property type="evidence" value="ECO:0007669"/>
    <property type="project" value="InterPro"/>
</dbReference>
<dbReference type="InterPro" id="IPR011006">
    <property type="entry name" value="CheY-like_superfamily"/>
</dbReference>
<feature type="domain" description="Response regulatory" evidence="4">
    <location>
        <begin position="7"/>
        <end position="123"/>
    </location>
</feature>
<dbReference type="PROSITE" id="PS00622">
    <property type="entry name" value="HTH_LUXR_1"/>
    <property type="match status" value="1"/>
</dbReference>
<dbReference type="PRINTS" id="PR00038">
    <property type="entry name" value="HTHLUXR"/>
</dbReference>
<sequence length="207" mass="21951">MTDTPIRLLLADDQALVRGALAALLDLEPDLTVVAQVGRGDEVLHAVREQQADVALLDVEMPGLDGIAVAAELRQRYPACRSLIVTTFGRPGYLRRALDAGASGFVVKDTPAEQLAEAVRRVHRGLRVVDPDLAVESLAVGASPLTDRERDVLVCAAAGGTVADIARETFLSEGTVRNYLSSAMGKTGGRTRAEAARIAQENGWLLG</sequence>
<evidence type="ECO:0000313" key="6">
    <source>
        <dbReference type="Proteomes" id="UP000632740"/>
    </source>
</evidence>
<dbReference type="SUPFAM" id="SSF46894">
    <property type="entry name" value="C-terminal effector domain of the bipartite response regulators"/>
    <property type="match status" value="1"/>
</dbReference>
<dbReference type="PROSITE" id="PS50043">
    <property type="entry name" value="HTH_LUXR_2"/>
    <property type="match status" value="1"/>
</dbReference>
<dbReference type="PROSITE" id="PS50110">
    <property type="entry name" value="RESPONSE_REGULATORY"/>
    <property type="match status" value="1"/>
</dbReference>
<keyword evidence="6" id="KW-1185">Reference proteome</keyword>
<evidence type="ECO:0000259" key="4">
    <source>
        <dbReference type="PROSITE" id="PS50110"/>
    </source>
</evidence>
<feature type="domain" description="HTH luxR-type" evidence="3">
    <location>
        <begin position="138"/>
        <end position="203"/>
    </location>
</feature>
<dbReference type="EMBL" id="BONK01000002">
    <property type="protein sequence ID" value="GIG19910.1"/>
    <property type="molecule type" value="Genomic_DNA"/>
</dbReference>
<dbReference type="Pfam" id="PF00196">
    <property type="entry name" value="GerE"/>
    <property type="match status" value="1"/>
</dbReference>
<dbReference type="PANTHER" id="PTHR43214:SF42">
    <property type="entry name" value="TRANSCRIPTIONAL REGULATORY PROTEIN DESR"/>
    <property type="match status" value="1"/>
</dbReference>
<dbReference type="Proteomes" id="UP000632740">
    <property type="component" value="Unassembled WGS sequence"/>
</dbReference>
<reference evidence="5" key="1">
    <citation type="submission" date="2021-01" db="EMBL/GenBank/DDBJ databases">
        <title>Whole genome shotgun sequence of Cellulomonas chitinilytica NBRC 110799.</title>
        <authorList>
            <person name="Komaki H."/>
            <person name="Tamura T."/>
        </authorList>
    </citation>
    <scope>NUCLEOTIDE SEQUENCE</scope>
    <source>
        <strain evidence="5">NBRC 110799</strain>
    </source>
</reference>
<dbReference type="SMART" id="SM00448">
    <property type="entry name" value="REC"/>
    <property type="match status" value="1"/>
</dbReference>
<dbReference type="InterPro" id="IPR000792">
    <property type="entry name" value="Tscrpt_reg_LuxR_C"/>
</dbReference>
<dbReference type="InterPro" id="IPR016032">
    <property type="entry name" value="Sig_transdc_resp-reg_C-effctor"/>
</dbReference>
<evidence type="ECO:0000256" key="1">
    <source>
        <dbReference type="ARBA" id="ARBA00023125"/>
    </source>
</evidence>
<dbReference type="PANTHER" id="PTHR43214">
    <property type="entry name" value="TWO-COMPONENT RESPONSE REGULATOR"/>
    <property type="match status" value="1"/>
</dbReference>
<dbReference type="Gene3D" id="3.40.50.2300">
    <property type="match status" value="1"/>
</dbReference>
<dbReference type="GO" id="GO:0006355">
    <property type="term" value="P:regulation of DNA-templated transcription"/>
    <property type="evidence" value="ECO:0007669"/>
    <property type="project" value="InterPro"/>
</dbReference>
<gene>
    <name evidence="5" type="primary">desR</name>
    <name evidence="5" type="ORF">Cch01nite_06340</name>
</gene>
<dbReference type="RefSeq" id="WP_203748505.1">
    <property type="nucleotide sequence ID" value="NZ_BONK01000002.1"/>
</dbReference>
<keyword evidence="2" id="KW-0597">Phosphoprotein</keyword>
<dbReference type="SMART" id="SM00421">
    <property type="entry name" value="HTH_LUXR"/>
    <property type="match status" value="1"/>
</dbReference>
<accession>A0A919TXW1</accession>
<dbReference type="SUPFAM" id="SSF52172">
    <property type="entry name" value="CheY-like"/>
    <property type="match status" value="1"/>
</dbReference>